<accession>A0A5J4XBS4</accession>
<dbReference type="InterPro" id="IPR043502">
    <property type="entry name" value="DNA/RNA_pol_sf"/>
</dbReference>
<dbReference type="Gene3D" id="3.10.10.10">
    <property type="entry name" value="HIV Type 1 Reverse Transcriptase, subunit A, domain 1"/>
    <property type="match status" value="1"/>
</dbReference>
<proteinExistence type="predicted"/>
<dbReference type="Gene3D" id="3.30.70.270">
    <property type="match status" value="1"/>
</dbReference>
<comment type="caution">
    <text evidence="2">The sequence shown here is derived from an EMBL/GenBank/DDBJ whole genome shotgun (WGS) entry which is preliminary data.</text>
</comment>
<feature type="compositionally biased region" description="Low complexity" evidence="1">
    <location>
        <begin position="208"/>
        <end position="227"/>
    </location>
</feature>
<dbReference type="Proteomes" id="UP000324800">
    <property type="component" value="Unassembled WGS sequence"/>
</dbReference>
<protein>
    <recommendedName>
        <fullName evidence="5">Reverse transcriptase domain-containing protein</fullName>
    </recommendedName>
</protein>
<feature type="compositionally biased region" description="Basic and acidic residues" evidence="1">
    <location>
        <begin position="571"/>
        <end position="595"/>
    </location>
</feature>
<dbReference type="EMBL" id="SNRW01000015">
    <property type="protein sequence ID" value="KAA6404266.1"/>
    <property type="molecule type" value="Genomic_DNA"/>
</dbReference>
<evidence type="ECO:0000313" key="4">
    <source>
        <dbReference type="Proteomes" id="UP000324800"/>
    </source>
</evidence>
<evidence type="ECO:0000256" key="1">
    <source>
        <dbReference type="SAM" id="MobiDB-lite"/>
    </source>
</evidence>
<evidence type="ECO:0008006" key="5">
    <source>
        <dbReference type="Google" id="ProtNLM"/>
    </source>
</evidence>
<dbReference type="AlphaFoldDB" id="A0A5J4XBS4"/>
<sequence>MQVEQPTAALQTPQMKQYAVLPFIMSQLNQTALLPEEEHQIQQINSAKLLIEQYYNEKVADMDTTGRRATKYELEALEDRKQSTLGLEVNKKGAIERVGEADPEFEAEICKLAVDGQKAAATAITSLATGDFESATQWMLTLHHYDRIIAGKAQQRREQALAPDNFECSLGPNVGVSEVLGQKSKDKLKQQAKTAKLIELPKESQITTPNSIQQPQSSIQQIPTSRQTHGRGGRFKRNRQGIVSLYLNHYNNQLQQPNNERGNNASNDDRFQQCAGFKETNDEIEGIEQDRRQINDHKRSTPELMSPIAPLPLQQMKQPCQFKGNLILEQQYQSKLNDELKNVIIKETNSIQVYNPTFIVPRKDGKLRKILDCRRFNFITKHVHFKKDGAEPLIQILQQSDYAKLQDFNDALHHAHVQPNIQLFFGFKFQNKSYTDLGHSFAWILSPFFFSKTLAIAIRAIRTKLIITNCINRGNNDTKQKKKVEDKIKSLDPNDKLNINCDNQKFIISDWRYQLPSISIHPNITLEELSEQPKNQSSSQRWMASISEVEQTNFVKFVINAYLVQTNQTKTTERSNPEHKPDDRCQRRQLRHDIG</sequence>
<dbReference type="SUPFAM" id="SSF56672">
    <property type="entry name" value="DNA/RNA polymerases"/>
    <property type="match status" value="1"/>
</dbReference>
<feature type="region of interest" description="Disordered" evidence="1">
    <location>
        <begin position="568"/>
        <end position="595"/>
    </location>
</feature>
<dbReference type="EMBL" id="SNRW01000015">
    <property type="protein sequence ID" value="KAA6404274.1"/>
    <property type="molecule type" value="Genomic_DNA"/>
</dbReference>
<organism evidence="2 4">
    <name type="scientific">Streblomastix strix</name>
    <dbReference type="NCBI Taxonomy" id="222440"/>
    <lineage>
        <taxon>Eukaryota</taxon>
        <taxon>Metamonada</taxon>
        <taxon>Preaxostyla</taxon>
        <taxon>Oxymonadida</taxon>
        <taxon>Streblomastigidae</taxon>
        <taxon>Streblomastix</taxon>
    </lineage>
</organism>
<dbReference type="InterPro" id="IPR043128">
    <property type="entry name" value="Rev_trsase/Diguanyl_cyclase"/>
</dbReference>
<evidence type="ECO:0000313" key="2">
    <source>
        <dbReference type="EMBL" id="KAA6404266.1"/>
    </source>
</evidence>
<name>A0A5J4XBS4_9EUKA</name>
<reference evidence="2 4" key="1">
    <citation type="submission" date="2019-03" db="EMBL/GenBank/DDBJ databases">
        <title>Single cell metagenomics reveals metabolic interactions within the superorganism composed of flagellate Streblomastix strix and complex community of Bacteroidetes bacteria on its surface.</title>
        <authorList>
            <person name="Treitli S.C."/>
            <person name="Kolisko M."/>
            <person name="Husnik F."/>
            <person name="Keeling P."/>
            <person name="Hampl V."/>
        </authorList>
    </citation>
    <scope>NUCLEOTIDE SEQUENCE [LARGE SCALE GENOMIC DNA]</scope>
    <source>
        <strain evidence="2">ST1C</strain>
    </source>
</reference>
<evidence type="ECO:0000313" key="3">
    <source>
        <dbReference type="EMBL" id="KAA6404274.1"/>
    </source>
</evidence>
<gene>
    <name evidence="2" type="ORF">EZS28_000199</name>
    <name evidence="3" type="ORF">EZS28_000207</name>
</gene>
<feature type="region of interest" description="Disordered" evidence="1">
    <location>
        <begin position="208"/>
        <end position="236"/>
    </location>
</feature>